<comment type="pathway">
    <text evidence="6">Protein modification; protein ubiquitination.</text>
</comment>
<feature type="compositionally biased region" description="Polar residues" evidence="7">
    <location>
        <begin position="717"/>
        <end position="728"/>
    </location>
</feature>
<feature type="region of interest" description="Disordered" evidence="7">
    <location>
        <begin position="1065"/>
        <end position="1094"/>
    </location>
</feature>
<keyword evidence="4 5" id="KW-0833">Ubl conjugation pathway</keyword>
<dbReference type="InterPro" id="IPR035983">
    <property type="entry name" value="Hect_E3_ubiquitin_ligase"/>
</dbReference>
<feature type="compositionally biased region" description="Low complexity" evidence="7">
    <location>
        <begin position="151"/>
        <end position="192"/>
    </location>
</feature>
<dbReference type="GO" id="GO:0043161">
    <property type="term" value="P:proteasome-mediated ubiquitin-dependent protein catabolic process"/>
    <property type="evidence" value="ECO:0007669"/>
    <property type="project" value="TreeGrafter"/>
</dbReference>
<dbReference type="InterPro" id="IPR016024">
    <property type="entry name" value="ARM-type_fold"/>
</dbReference>
<dbReference type="GO" id="GO:0006974">
    <property type="term" value="P:DNA damage response"/>
    <property type="evidence" value="ECO:0007669"/>
    <property type="project" value="TreeGrafter"/>
</dbReference>
<evidence type="ECO:0000256" key="7">
    <source>
        <dbReference type="SAM" id="MobiDB-lite"/>
    </source>
</evidence>
<proteinExistence type="inferred from homology"/>
<evidence type="ECO:0000256" key="5">
    <source>
        <dbReference type="PROSITE-ProRule" id="PRU00104"/>
    </source>
</evidence>
<feature type="compositionally biased region" description="Polar residues" evidence="7">
    <location>
        <begin position="32"/>
        <end position="42"/>
    </location>
</feature>
<feature type="compositionally biased region" description="Polar residues" evidence="7">
    <location>
        <begin position="1"/>
        <end position="10"/>
    </location>
</feature>
<dbReference type="SUPFAM" id="SSF48371">
    <property type="entry name" value="ARM repeat"/>
    <property type="match status" value="1"/>
</dbReference>
<keyword evidence="10" id="KW-1185">Reference proteome</keyword>
<comment type="function">
    <text evidence="6">E3 ubiquitin-protein ligase which accepts ubiquitin from an E2 ubiquitin-conjugating enzyme in the form of a thioester and then directly transfers the ubiquitin to targeted substrates.</text>
</comment>
<feature type="active site" description="Glycyl thioester intermediate" evidence="5">
    <location>
        <position position="1617"/>
    </location>
</feature>
<organism evidence="9 10">
    <name type="scientific">Sinocyclocheilus grahami</name>
    <name type="common">Dianchi golden-line fish</name>
    <name type="synonym">Barbus grahami</name>
    <dbReference type="NCBI Taxonomy" id="75366"/>
    <lineage>
        <taxon>Eukaryota</taxon>
        <taxon>Metazoa</taxon>
        <taxon>Chordata</taxon>
        <taxon>Craniata</taxon>
        <taxon>Vertebrata</taxon>
        <taxon>Euteleostomi</taxon>
        <taxon>Actinopterygii</taxon>
        <taxon>Neopterygii</taxon>
        <taxon>Teleostei</taxon>
        <taxon>Ostariophysi</taxon>
        <taxon>Cypriniformes</taxon>
        <taxon>Cyprinidae</taxon>
        <taxon>Cyprininae</taxon>
        <taxon>Sinocyclocheilus</taxon>
    </lineage>
</organism>
<dbReference type="EC" id="2.3.2.26" evidence="6"/>
<dbReference type="GO" id="GO:0061630">
    <property type="term" value="F:ubiquitin protein ligase activity"/>
    <property type="evidence" value="ECO:0007669"/>
    <property type="project" value="UniProtKB-UniRule"/>
</dbReference>
<feature type="compositionally biased region" description="Polar residues" evidence="7">
    <location>
        <begin position="312"/>
        <end position="338"/>
    </location>
</feature>
<gene>
    <name evidence="9" type="primary">LOC107557818</name>
</gene>
<dbReference type="FunFam" id="3.90.1750.10:FF:000006">
    <property type="entry name" value="E3 ubiquitin-protein ligase TRIP12 isoform X1"/>
    <property type="match status" value="1"/>
</dbReference>
<evidence type="ECO:0000259" key="8">
    <source>
        <dbReference type="PROSITE" id="PS50237"/>
    </source>
</evidence>
<evidence type="ECO:0000256" key="3">
    <source>
        <dbReference type="ARBA" id="ARBA00022679"/>
    </source>
</evidence>
<dbReference type="PROSITE" id="PS50237">
    <property type="entry name" value="HECT"/>
    <property type="match status" value="1"/>
</dbReference>
<sequence>MSNRPNSNPGGSLRRSQRNTAAAQPIDHTLAGRNSLSLSVGSHSIPDPDLEAAGTSSQQGRREGSSTRALKRSSALEPNITFSPSPPKRPKAVSTSVSTKSKKRRLAAEPAPARALSKKSTSYPGPSGASIPPSQKRKKAGASSLSEASRAAKPTKLASKSAASAKAGCSTVTDSSSSASSSSSSSSSSSAATGANSCAPQGARLKQGKDQSKARRSRSASSPSPRRSSRDKEQSKAETSSKPGPSGLQAKLASLRKSTKKRSESPPAELPSCRRSTRQKTTGSCASTSRRGSGLGKRGAAESRRQDKMADSDNNQDGANSSAARTEETPQGASGSKAQQLLQGLQATGDESQQLQAAIEMCQLLVMGNEETLGGFPVKSVVPALVSTFPASRNSTGIHLVVAIKSQKCYALVRSTGLQFSEQFAVNKHCTFMPNDHLWSAFDELWQCLPSGVYIIHANDWLPFYKTLSAFPGGHLEVRREDARAQLMKEDPELAKCFIKTLFGVLYEVYSSSAGPAVRHKCLRAILRIIYFADAELLKDVLRNHAVSSHIASMLSSQDLKIVVGSLQMAEILMQKLPDVFSVYFRREGVMHQVKNLSESEVFLISPPKACTSGTASLCTTTITTATTTAASNVTPDLGSPSFQHSMDDSLDLSPQGRLSDVLKRKRLPKRGPRRPKYSPPRDDDKVDNQAKSPTTTQSPKSSFLASLNPKTWGKLGTQTNSANSEPSRTAGVSGLARVPPKDSVSNNRDKIKAWIKEQASKFVERYFNSESVDGSNPALNVLQRLCTATEQLNLQVDSGVECLEEISSIVSESDVSSFEIQHSGLVKQLLLYLTSNSERDTISRDERIKRFLHVFFGCPIPGQEPLGRLDLTENGPLLALVHKMNNCLSQMEQFPVKVHDFPSGNGNGSRGSQALKFFNTHQLKCQLQRHPDCTNVKQWKGGPVKIDPLALVQAIERYLVVRGYGRIREEDEDSDDDGSDDEIDESLAAQFLNSGSVRHRLQFYIGEHLLPYNMTVYQAVRQFSLQAEEERESTDDEANPLGRAGIWTKTHTIWYKPVREDEEGCKDAVGGKRGRAQTAPTKTSPRNAKKQDELWHEGVCPSVTNLLESYLISDPPEGITFDDPSMEVILLLRVLHSISRYWFYLYDNAACKEIIPIGEFINSKLTAKANRQLQDPLVIMTGNIPTWLTELGKTCPFFFPFDTRQMLFYVTAFDRDRAMQRLLDTNPEINQSDSQDSRVAPRLDRKKRTINRDELLKQAESVMQDLGSSRAMLEIQYENEVGTGLGPTQEFYALVSQELQRADLGLWRGEEVSLSNPKGSQEGTKYMFSSRGLFAVPFGRTTKPAHIAKIKMKFRFLGKLMAKAIMDFRLLDLPLGLPFYKWMLRHESSISSHDLVNIDPGVAKSIQHLEDIIRQKKRIEQDRSHTRETLLQALESLNMNGCSVEDLGLDFTLPGFPNIELKKGGKDVPVTIHNLEEYLRLVVYWTLNEGVSRQFESFREGFESVFPLQHLQCFYPEELDQLLCGSKSESWDVKTLMECCRPDHGYTHDSRAVRFLFEVLSSFDAEQQRLFLQFVTGSPRLPVGGFRSLNPPLTIVRKTFELTENPDDFLPSVMTCVNYLKLPDYSSIEIMREKLLIAAREGQQSFHLS</sequence>
<dbReference type="Proteomes" id="UP000472262">
    <property type="component" value="Unassembled WGS sequence"/>
</dbReference>
<comment type="similarity">
    <text evidence="2 6">Belongs to the UPL family. K-HECT subfamily.</text>
</comment>
<dbReference type="CDD" id="cd00078">
    <property type="entry name" value="HECTc"/>
    <property type="match status" value="1"/>
</dbReference>
<feature type="domain" description="HECT" evidence="8">
    <location>
        <begin position="1253"/>
        <end position="1650"/>
    </location>
</feature>
<feature type="compositionally biased region" description="Basic residues" evidence="7">
    <location>
        <begin position="664"/>
        <end position="677"/>
    </location>
</feature>
<dbReference type="FunFam" id="3.30.2410.10:FF:000005">
    <property type="entry name" value="E3 ubiquitin-protein ligase TRIP12 isoform X1"/>
    <property type="match status" value="1"/>
</dbReference>
<dbReference type="Gene3D" id="3.90.1750.10">
    <property type="entry name" value="Hect, E3 ligase catalytic domains"/>
    <property type="match status" value="1"/>
</dbReference>
<feature type="compositionally biased region" description="Basic and acidic residues" evidence="7">
    <location>
        <begin position="299"/>
        <end position="311"/>
    </location>
</feature>
<evidence type="ECO:0000256" key="4">
    <source>
        <dbReference type="ARBA" id="ARBA00022786"/>
    </source>
</evidence>
<dbReference type="Gene3D" id="3.30.2410.10">
    <property type="entry name" value="Hect, E3 ligase catalytic domain"/>
    <property type="match status" value="1"/>
</dbReference>
<dbReference type="PANTHER" id="PTHR45670:SF13">
    <property type="entry name" value="E3 UBIQUITIN-PROTEIN LIGASE TRIP12"/>
    <property type="match status" value="1"/>
</dbReference>
<feature type="region of interest" description="Disordered" evidence="7">
    <location>
        <begin position="632"/>
        <end position="747"/>
    </location>
</feature>
<dbReference type="Ensembl" id="ENSSGRT00000090335.1">
    <property type="protein sequence ID" value="ENSSGRP00000084832.1"/>
    <property type="gene ID" value="ENSSGRG00000040627.1"/>
</dbReference>
<name>A0A672R8N3_SINGR</name>
<protein>
    <recommendedName>
        <fullName evidence="6">E3 ubiquitin-protein ligase</fullName>
        <ecNumber evidence="6">2.3.2.26</ecNumber>
    </recommendedName>
</protein>
<dbReference type="SUPFAM" id="SSF56204">
    <property type="entry name" value="Hect, E3 ligase catalytic domain"/>
    <property type="match status" value="1"/>
</dbReference>
<reference evidence="9" key="1">
    <citation type="submission" date="2025-08" db="UniProtKB">
        <authorList>
            <consortium name="Ensembl"/>
        </authorList>
    </citation>
    <scope>IDENTIFICATION</scope>
</reference>
<dbReference type="Gene3D" id="1.25.10.10">
    <property type="entry name" value="Leucine-rich Repeat Variant"/>
    <property type="match status" value="1"/>
</dbReference>
<dbReference type="Gene3D" id="3.30.2160.10">
    <property type="entry name" value="Hect, E3 ligase catalytic domain"/>
    <property type="match status" value="1"/>
</dbReference>
<evidence type="ECO:0000313" key="10">
    <source>
        <dbReference type="Proteomes" id="UP000472262"/>
    </source>
</evidence>
<keyword evidence="3 6" id="KW-0808">Transferase</keyword>
<feature type="compositionally biased region" description="Basic and acidic residues" evidence="7">
    <location>
        <begin position="680"/>
        <end position="689"/>
    </location>
</feature>
<evidence type="ECO:0000256" key="1">
    <source>
        <dbReference type="ARBA" id="ARBA00000885"/>
    </source>
</evidence>
<feature type="compositionally biased region" description="Low complexity" evidence="7">
    <location>
        <begin position="692"/>
        <end position="703"/>
    </location>
</feature>
<feature type="region of interest" description="Disordered" evidence="7">
    <location>
        <begin position="1"/>
        <end position="339"/>
    </location>
</feature>
<dbReference type="InterPro" id="IPR011989">
    <property type="entry name" value="ARM-like"/>
</dbReference>
<comment type="catalytic activity">
    <reaction evidence="1 6">
        <text>S-ubiquitinyl-[E2 ubiquitin-conjugating enzyme]-L-cysteine + [acceptor protein]-L-lysine = [E2 ubiquitin-conjugating enzyme]-L-cysteine + N(6)-ubiquitinyl-[acceptor protein]-L-lysine.</text>
        <dbReference type="EC" id="2.3.2.26"/>
    </reaction>
</comment>
<evidence type="ECO:0000256" key="6">
    <source>
        <dbReference type="RuleBase" id="RU369009"/>
    </source>
</evidence>
<accession>A0A672R8N3</accession>
<dbReference type="GO" id="GO:0000209">
    <property type="term" value="P:protein polyubiquitination"/>
    <property type="evidence" value="ECO:0007669"/>
    <property type="project" value="TreeGrafter"/>
</dbReference>
<dbReference type="Pfam" id="PF00632">
    <property type="entry name" value="HECT"/>
    <property type="match status" value="1"/>
</dbReference>
<evidence type="ECO:0000256" key="2">
    <source>
        <dbReference type="ARBA" id="ARBA00006331"/>
    </source>
</evidence>
<feature type="compositionally biased region" description="Polar residues" evidence="7">
    <location>
        <begin position="279"/>
        <end position="291"/>
    </location>
</feature>
<dbReference type="SMART" id="SM00119">
    <property type="entry name" value="HECTc"/>
    <property type="match status" value="1"/>
</dbReference>
<evidence type="ECO:0000313" key="9">
    <source>
        <dbReference type="Ensembl" id="ENSSGRP00000084832.1"/>
    </source>
</evidence>
<dbReference type="PANTHER" id="PTHR45670">
    <property type="entry name" value="E3 UBIQUITIN-PROTEIN LIGASE TRIP12"/>
    <property type="match status" value="1"/>
</dbReference>
<dbReference type="UniPathway" id="UPA00143"/>
<dbReference type="InterPro" id="IPR045322">
    <property type="entry name" value="HECTD1/TRIP12-like"/>
</dbReference>
<reference evidence="9" key="2">
    <citation type="submission" date="2025-09" db="UniProtKB">
        <authorList>
            <consortium name="Ensembl"/>
        </authorList>
    </citation>
    <scope>IDENTIFICATION</scope>
</reference>
<dbReference type="GO" id="GO:0016607">
    <property type="term" value="C:nuclear speck"/>
    <property type="evidence" value="ECO:0007669"/>
    <property type="project" value="TreeGrafter"/>
</dbReference>
<dbReference type="FunFam" id="3.30.2160.10:FF:000013">
    <property type="entry name" value="E3 ubiquitin-protein ligase TRIP12 isoform X1"/>
    <property type="match status" value="1"/>
</dbReference>
<dbReference type="InterPro" id="IPR000569">
    <property type="entry name" value="HECT_dom"/>
</dbReference>